<evidence type="ECO:0000313" key="5">
    <source>
        <dbReference type="Proteomes" id="UP000703269"/>
    </source>
</evidence>
<dbReference type="AlphaFoldDB" id="A0A9P3LBH7"/>
<feature type="region of interest" description="Disordered" evidence="1">
    <location>
        <begin position="437"/>
        <end position="457"/>
    </location>
</feature>
<feature type="compositionally biased region" description="Pro residues" evidence="1">
    <location>
        <begin position="187"/>
        <end position="205"/>
    </location>
</feature>
<organism evidence="4 5">
    <name type="scientific">Phanerochaete sordida</name>
    <dbReference type="NCBI Taxonomy" id="48140"/>
    <lineage>
        <taxon>Eukaryota</taxon>
        <taxon>Fungi</taxon>
        <taxon>Dikarya</taxon>
        <taxon>Basidiomycota</taxon>
        <taxon>Agaricomycotina</taxon>
        <taxon>Agaricomycetes</taxon>
        <taxon>Polyporales</taxon>
        <taxon>Phanerochaetaceae</taxon>
        <taxon>Phanerochaete</taxon>
    </lineage>
</organism>
<keyword evidence="2" id="KW-0472">Membrane</keyword>
<gene>
    <name evidence="4" type="ORF">PsYK624_053100</name>
</gene>
<feature type="region of interest" description="Disordered" evidence="1">
    <location>
        <begin position="381"/>
        <end position="409"/>
    </location>
</feature>
<accession>A0A9P3LBH7</accession>
<dbReference type="Gene3D" id="2.60.120.260">
    <property type="entry name" value="Galactose-binding domain-like"/>
    <property type="match status" value="1"/>
</dbReference>
<evidence type="ECO:0000313" key="4">
    <source>
        <dbReference type="EMBL" id="GJE89215.1"/>
    </source>
</evidence>
<feature type="region of interest" description="Disordered" evidence="1">
    <location>
        <begin position="181"/>
        <end position="294"/>
    </location>
</feature>
<feature type="compositionally biased region" description="Low complexity" evidence="1">
    <location>
        <begin position="219"/>
        <end position="290"/>
    </location>
</feature>
<dbReference type="Proteomes" id="UP000703269">
    <property type="component" value="Unassembled WGS sequence"/>
</dbReference>
<evidence type="ECO:0000256" key="3">
    <source>
        <dbReference type="SAM" id="SignalP"/>
    </source>
</evidence>
<name>A0A9P3LBH7_9APHY</name>
<evidence type="ECO:0000256" key="2">
    <source>
        <dbReference type="SAM" id="Phobius"/>
    </source>
</evidence>
<feature type="compositionally biased region" description="Polar residues" evidence="1">
    <location>
        <begin position="207"/>
        <end position="218"/>
    </location>
</feature>
<dbReference type="OrthoDB" id="3270641at2759"/>
<dbReference type="EMBL" id="BPQB01000012">
    <property type="protein sequence ID" value="GJE89215.1"/>
    <property type="molecule type" value="Genomic_DNA"/>
</dbReference>
<protein>
    <submittedName>
        <fullName evidence="4">Uncharacterized protein</fullName>
    </submittedName>
</protein>
<feature type="region of interest" description="Disordered" evidence="1">
    <location>
        <begin position="329"/>
        <end position="349"/>
    </location>
</feature>
<feature type="transmembrane region" description="Helical" evidence="2">
    <location>
        <begin position="302"/>
        <end position="322"/>
    </location>
</feature>
<keyword evidence="2" id="KW-0812">Transmembrane</keyword>
<feature type="signal peptide" evidence="3">
    <location>
        <begin position="1"/>
        <end position="25"/>
    </location>
</feature>
<proteinExistence type="predicted"/>
<sequence>MLLTLLFARCILALLTLIHLSPVLGALINVTVDDQGIDPTTGTSIVYEAQWAIGPCSFCGAQPDANMALDGTWHDTTYNVNSPTETLLRNATFEFTGSALYVFGMIDGSFGIDLIFYLDGQQAGRFTDPQTTEFAYKYNQTYFSAENLEETSHSFKLQNGETNGPRSVVLFDYLIYTKDDGSDSSSIPPPAGPAPGPQSSNPPPELRSTSSTSPAITNSKSSQGSSIPSGSSASQTSASSAAVTSPAPGGGQAAAPSSSLASSAGVGAVPGSSSSASPSPSSPGVAAESSHAPKLSNTTRTAVIAVAVVVPIIILALLALLYRARRSRSRRGTSAENLVPGPPVDANTSEGRLAQLADMAEHPQAPPYADTAPTYYSVSPFTPSLGPSSQTSPLLPEKGRASASATVPSPSVSGYHLMPSAGVSRVGEDAMSPSMSVWDPVGSITPGTAPPMYQSEA</sequence>
<comment type="caution">
    <text evidence="4">The sequence shown here is derived from an EMBL/GenBank/DDBJ whole genome shotgun (WGS) entry which is preliminary data.</text>
</comment>
<keyword evidence="2" id="KW-1133">Transmembrane helix</keyword>
<keyword evidence="3" id="KW-0732">Signal</keyword>
<feature type="compositionally biased region" description="Polar residues" evidence="1">
    <location>
        <begin position="381"/>
        <end position="393"/>
    </location>
</feature>
<keyword evidence="5" id="KW-1185">Reference proteome</keyword>
<evidence type="ECO:0000256" key="1">
    <source>
        <dbReference type="SAM" id="MobiDB-lite"/>
    </source>
</evidence>
<feature type="chain" id="PRO_5040282265" evidence="3">
    <location>
        <begin position="26"/>
        <end position="457"/>
    </location>
</feature>
<reference evidence="4 5" key="1">
    <citation type="submission" date="2021-08" db="EMBL/GenBank/DDBJ databases">
        <title>Draft Genome Sequence of Phanerochaete sordida strain YK-624.</title>
        <authorList>
            <person name="Mori T."/>
            <person name="Dohra H."/>
            <person name="Suzuki T."/>
            <person name="Kawagishi H."/>
            <person name="Hirai H."/>
        </authorList>
    </citation>
    <scope>NUCLEOTIDE SEQUENCE [LARGE SCALE GENOMIC DNA]</scope>
    <source>
        <strain evidence="4 5">YK-624</strain>
    </source>
</reference>